<dbReference type="Proteomes" id="UP000093962">
    <property type="component" value="Unassembled WGS sequence"/>
</dbReference>
<sequence>MSVLAMHVSNTKTKLQVSAAACAIAGAAVLTPVAQADISAPAPLAPVSHVLDNIAQSPLAFAPLNTWWQNDPWWWIGPGSNPSPGAPILVGTFTPLSIIPGFLQEPWKRLTQNINFSACFLGAGVKVGPYGTITLSLTRGC</sequence>
<dbReference type="EMBL" id="LZSF01000056">
    <property type="protein sequence ID" value="OBA90315.1"/>
    <property type="molecule type" value="Genomic_DNA"/>
</dbReference>
<organism evidence="2 3">
    <name type="scientific">Mycolicibacterium mucogenicum</name>
    <name type="common">Mycobacterium mucogenicum</name>
    <dbReference type="NCBI Taxonomy" id="56689"/>
    <lineage>
        <taxon>Bacteria</taxon>
        <taxon>Bacillati</taxon>
        <taxon>Actinomycetota</taxon>
        <taxon>Actinomycetes</taxon>
        <taxon>Mycobacteriales</taxon>
        <taxon>Mycobacteriaceae</taxon>
        <taxon>Mycolicibacterium</taxon>
    </lineage>
</organism>
<dbReference type="AlphaFoldDB" id="A0A1A0MY38"/>
<comment type="caution">
    <text evidence="2">The sequence shown here is derived from an EMBL/GenBank/DDBJ whole genome shotgun (WGS) entry which is preliminary data.</text>
</comment>
<protein>
    <submittedName>
        <fullName evidence="2">Uncharacterized protein</fullName>
    </submittedName>
</protein>
<evidence type="ECO:0000313" key="3">
    <source>
        <dbReference type="Proteomes" id="UP000093962"/>
    </source>
</evidence>
<accession>A0A1A0MY38</accession>
<reference evidence="2 3" key="1">
    <citation type="submission" date="2016-06" db="EMBL/GenBank/DDBJ databases">
        <authorList>
            <person name="Kjaerup R.B."/>
            <person name="Dalgaard T.S."/>
            <person name="Juul-Madsen H.R."/>
        </authorList>
    </citation>
    <scope>NUCLEOTIDE SEQUENCE [LARGE SCALE GENOMIC DNA]</scope>
    <source>
        <strain evidence="2 3">1199456.5</strain>
    </source>
</reference>
<evidence type="ECO:0000313" key="2">
    <source>
        <dbReference type="EMBL" id="OBA90315.1"/>
    </source>
</evidence>
<proteinExistence type="predicted"/>
<evidence type="ECO:0000256" key="1">
    <source>
        <dbReference type="SAM" id="SignalP"/>
    </source>
</evidence>
<feature type="chain" id="PRO_5008295481" evidence="1">
    <location>
        <begin position="37"/>
        <end position="141"/>
    </location>
</feature>
<keyword evidence="1" id="KW-0732">Signal</keyword>
<feature type="signal peptide" evidence="1">
    <location>
        <begin position="1"/>
        <end position="36"/>
    </location>
</feature>
<dbReference type="RefSeq" id="WP_064857946.1">
    <property type="nucleotide sequence ID" value="NZ_LZSF01000056.1"/>
</dbReference>
<gene>
    <name evidence="2" type="ORF">A5642_12940</name>
</gene>
<name>A0A1A0MY38_MYCMU</name>